<keyword evidence="2" id="KW-1185">Reference proteome</keyword>
<feature type="non-terminal residue" evidence="1">
    <location>
        <position position="157"/>
    </location>
</feature>
<sequence length="157" mass="18327">MAFNCHRFFANFRNFRFNNTSEVLKYYLTRKKSFNCSHFINERSGRHVLASKIDSDDRGERVHFWQATGFIVMAFCTVFSLKKIQAGTDDTNEVSRTPSTNTLWQNRNASGKFARRNKKKKNNFLESNAIIGNAKRRLNFDENANEDLCPPSKRTTR</sequence>
<dbReference type="Proteomes" id="UP001152795">
    <property type="component" value="Unassembled WGS sequence"/>
</dbReference>
<dbReference type="AlphaFoldDB" id="A0A6S7JRF7"/>
<evidence type="ECO:0000313" key="2">
    <source>
        <dbReference type="Proteomes" id="UP001152795"/>
    </source>
</evidence>
<name>A0A6S7JRF7_PARCT</name>
<reference evidence="1" key="1">
    <citation type="submission" date="2020-04" db="EMBL/GenBank/DDBJ databases">
        <authorList>
            <person name="Alioto T."/>
            <person name="Alioto T."/>
            <person name="Gomez Garrido J."/>
        </authorList>
    </citation>
    <scope>NUCLEOTIDE SEQUENCE</scope>
    <source>
        <strain evidence="1">A484AB</strain>
    </source>
</reference>
<protein>
    <submittedName>
        <fullName evidence="1">Uncharacterized protein</fullName>
    </submittedName>
</protein>
<dbReference type="EMBL" id="CACRXK020017901">
    <property type="protein sequence ID" value="CAB4031790.1"/>
    <property type="molecule type" value="Genomic_DNA"/>
</dbReference>
<comment type="caution">
    <text evidence="1">The sequence shown here is derived from an EMBL/GenBank/DDBJ whole genome shotgun (WGS) entry which is preliminary data.</text>
</comment>
<evidence type="ECO:0000313" key="1">
    <source>
        <dbReference type="EMBL" id="CAB4031790.1"/>
    </source>
</evidence>
<proteinExistence type="predicted"/>
<gene>
    <name evidence="1" type="ORF">PACLA_8A073073</name>
</gene>
<organism evidence="1 2">
    <name type="scientific">Paramuricea clavata</name>
    <name type="common">Red gorgonian</name>
    <name type="synonym">Violescent sea-whip</name>
    <dbReference type="NCBI Taxonomy" id="317549"/>
    <lineage>
        <taxon>Eukaryota</taxon>
        <taxon>Metazoa</taxon>
        <taxon>Cnidaria</taxon>
        <taxon>Anthozoa</taxon>
        <taxon>Octocorallia</taxon>
        <taxon>Malacalcyonacea</taxon>
        <taxon>Plexauridae</taxon>
        <taxon>Paramuricea</taxon>
    </lineage>
</organism>
<accession>A0A6S7JRF7</accession>